<keyword evidence="7" id="KW-1185">Reference proteome</keyword>
<dbReference type="InParanoid" id="A0A1B6P6Q9"/>
<feature type="compositionally biased region" description="Low complexity" evidence="3">
    <location>
        <begin position="206"/>
        <end position="217"/>
    </location>
</feature>
<keyword evidence="1" id="KW-0862">Zinc</keyword>
<accession>A0A1B6P6Q9</accession>
<reference evidence="6 7" key="1">
    <citation type="journal article" date="2009" name="Nature">
        <title>The Sorghum bicolor genome and the diversification of grasses.</title>
        <authorList>
            <person name="Paterson A.H."/>
            <person name="Bowers J.E."/>
            <person name="Bruggmann R."/>
            <person name="Dubchak I."/>
            <person name="Grimwood J."/>
            <person name="Gundlach H."/>
            <person name="Haberer G."/>
            <person name="Hellsten U."/>
            <person name="Mitros T."/>
            <person name="Poliakov A."/>
            <person name="Schmutz J."/>
            <person name="Spannagl M."/>
            <person name="Tang H."/>
            <person name="Wang X."/>
            <person name="Wicker T."/>
            <person name="Bharti A.K."/>
            <person name="Chapman J."/>
            <person name="Feltus F.A."/>
            <person name="Gowik U."/>
            <person name="Grigoriev I.V."/>
            <person name="Lyons E."/>
            <person name="Maher C.A."/>
            <person name="Martis M."/>
            <person name="Narechania A."/>
            <person name="Otillar R.P."/>
            <person name="Penning B.W."/>
            <person name="Salamov A.A."/>
            <person name="Wang Y."/>
            <person name="Zhang L."/>
            <person name="Carpita N.C."/>
            <person name="Freeling M."/>
            <person name="Gingle A.R."/>
            <person name="Hash C.T."/>
            <person name="Keller B."/>
            <person name="Klein P."/>
            <person name="Kresovich S."/>
            <person name="McCann M.C."/>
            <person name="Ming R."/>
            <person name="Peterson D.G."/>
            <person name="Mehboob-ur-Rahman"/>
            <person name="Ware D."/>
            <person name="Westhoff P."/>
            <person name="Mayer K.F."/>
            <person name="Messing J."/>
            <person name="Rokhsar D.S."/>
        </authorList>
    </citation>
    <scope>NUCLEOTIDE SEQUENCE [LARGE SCALE GENOMIC DNA]</scope>
    <source>
        <strain evidence="7">cv. BTx623</strain>
    </source>
</reference>
<keyword evidence="2" id="KW-0694">RNA-binding</keyword>
<reference evidence="7" key="2">
    <citation type="journal article" date="2018" name="Plant J.">
        <title>The Sorghum bicolor reference genome: improved assembly, gene annotations, a transcriptome atlas, and signatures of genome organization.</title>
        <authorList>
            <person name="McCormick R.F."/>
            <person name="Truong S.K."/>
            <person name="Sreedasyam A."/>
            <person name="Jenkins J."/>
            <person name="Shu S."/>
            <person name="Sims D."/>
            <person name="Kennedy M."/>
            <person name="Amirebrahimi M."/>
            <person name="Weers B.D."/>
            <person name="McKinley B."/>
            <person name="Mattison A."/>
            <person name="Morishige D.T."/>
            <person name="Grimwood J."/>
            <person name="Schmutz J."/>
            <person name="Mullet J.E."/>
        </authorList>
    </citation>
    <scope>NUCLEOTIDE SEQUENCE [LARGE SCALE GENOMIC DNA]</scope>
    <source>
        <strain evidence="7">cv. BTx623</strain>
    </source>
</reference>
<evidence type="ECO:0000259" key="5">
    <source>
        <dbReference type="PROSITE" id="PS50158"/>
    </source>
</evidence>
<dbReference type="EMBL" id="CM000768">
    <property type="protein sequence ID" value="KXG21387.1"/>
    <property type="molecule type" value="Genomic_DNA"/>
</dbReference>
<dbReference type="GO" id="GO:0003729">
    <property type="term" value="F:mRNA binding"/>
    <property type="evidence" value="ECO:0000318"/>
    <property type="project" value="GO_Central"/>
</dbReference>
<dbReference type="InterPro" id="IPR036875">
    <property type="entry name" value="Znf_CCHC_sf"/>
</dbReference>
<evidence type="ECO:0000256" key="2">
    <source>
        <dbReference type="PROSITE-ProRule" id="PRU00176"/>
    </source>
</evidence>
<dbReference type="AlphaFoldDB" id="A0A1B6P6Q9"/>
<evidence type="ECO:0000313" key="7">
    <source>
        <dbReference type="Proteomes" id="UP000000768"/>
    </source>
</evidence>
<dbReference type="Proteomes" id="UP000000768">
    <property type="component" value="Chromosome 9"/>
</dbReference>
<evidence type="ECO:0000313" key="6">
    <source>
        <dbReference type="EMBL" id="KXG21387.1"/>
    </source>
</evidence>
<evidence type="ECO:0000256" key="3">
    <source>
        <dbReference type="SAM" id="MobiDB-lite"/>
    </source>
</evidence>
<dbReference type="eggNOG" id="KOG0107">
    <property type="taxonomic scope" value="Eukaryota"/>
</dbReference>
<dbReference type="GO" id="GO:0000381">
    <property type="term" value="P:regulation of alternative mRNA splicing, via spliceosome"/>
    <property type="evidence" value="ECO:0000318"/>
    <property type="project" value="GO_Central"/>
</dbReference>
<dbReference type="PANTHER" id="PTHR48038:SF1">
    <property type="entry name" value="RIBONUCLEOPROTEIN RB97D"/>
    <property type="match status" value="1"/>
</dbReference>
<dbReference type="Pfam" id="PF00098">
    <property type="entry name" value="zf-CCHC"/>
    <property type="match status" value="1"/>
</dbReference>
<dbReference type="SUPFAM" id="SSF54928">
    <property type="entry name" value="RNA-binding domain, RBD"/>
    <property type="match status" value="1"/>
</dbReference>
<feature type="region of interest" description="Disordered" evidence="3">
    <location>
        <begin position="150"/>
        <end position="265"/>
    </location>
</feature>
<proteinExistence type="predicted"/>
<dbReference type="Pfam" id="PF00076">
    <property type="entry name" value="RRM_1"/>
    <property type="match status" value="1"/>
</dbReference>
<dbReference type="Gramene" id="KXG21387">
    <property type="protein sequence ID" value="KXG21387"/>
    <property type="gene ID" value="SORBI_3009G055700"/>
</dbReference>
<dbReference type="PANTHER" id="PTHR48038">
    <property type="entry name" value="RIBONUCLEOPROTEIN RB97D"/>
    <property type="match status" value="1"/>
</dbReference>
<sequence length="265" mass="30425">MPRYDDRYDYNDRYDRHGRYGSNTKLYVGQISPHTRTQDHEDLFSKYGRLRNVDLKRDFGFVEFSDPRDADDARHDLDGRRFDGSYIIVEFARGARRGPGGVPLDVRGPPFPGRCYNCGMDGWVRDCKADDWRDRCFRCGELGHIERNCKNSPKDLKRGRSYSRSPSPHHGKGRGRSYSKSLSPHHGRGRGRSYSRSPSHCRGRGRSWSYSRSLSPRNKFKADGEELPPRTSGYSRSPRRSSPPREQGSYHGGSPMRGEAQGKCQ</sequence>
<dbReference type="FunFam" id="3.30.70.330:FF:000272">
    <property type="entry name" value="Serine/arginine-rich splicing factor RS2Z32"/>
    <property type="match status" value="1"/>
</dbReference>
<feature type="domain" description="RRM" evidence="4">
    <location>
        <begin position="24"/>
        <end position="94"/>
    </location>
</feature>
<dbReference type="PROSITE" id="PS50158">
    <property type="entry name" value="ZF_CCHC"/>
    <property type="match status" value="1"/>
</dbReference>
<dbReference type="Gene3D" id="4.10.60.10">
    <property type="entry name" value="Zinc finger, CCHC-type"/>
    <property type="match status" value="1"/>
</dbReference>
<keyword evidence="1" id="KW-0863">Zinc-finger</keyword>
<dbReference type="SMART" id="SM00343">
    <property type="entry name" value="ZnF_C2HC"/>
    <property type="match status" value="2"/>
</dbReference>
<dbReference type="InterPro" id="IPR001878">
    <property type="entry name" value="Znf_CCHC"/>
</dbReference>
<feature type="compositionally biased region" description="Basic residues" evidence="3">
    <location>
        <begin position="159"/>
        <end position="205"/>
    </location>
</feature>
<dbReference type="STRING" id="4558.A0A1B6P6Q9"/>
<dbReference type="GO" id="GO:0008270">
    <property type="term" value="F:zinc ion binding"/>
    <property type="evidence" value="ECO:0007669"/>
    <property type="project" value="UniProtKB-KW"/>
</dbReference>
<dbReference type="SMART" id="SM00360">
    <property type="entry name" value="RRM"/>
    <property type="match status" value="1"/>
</dbReference>
<keyword evidence="1" id="KW-0479">Metal-binding</keyword>
<dbReference type="Gene3D" id="3.30.70.330">
    <property type="match status" value="1"/>
</dbReference>
<dbReference type="InterPro" id="IPR012677">
    <property type="entry name" value="Nucleotide-bd_a/b_plait_sf"/>
</dbReference>
<dbReference type="PROSITE" id="PS50102">
    <property type="entry name" value="RRM"/>
    <property type="match status" value="1"/>
</dbReference>
<organism evidence="6 7">
    <name type="scientific">Sorghum bicolor</name>
    <name type="common">Sorghum</name>
    <name type="synonym">Sorghum vulgare</name>
    <dbReference type="NCBI Taxonomy" id="4558"/>
    <lineage>
        <taxon>Eukaryota</taxon>
        <taxon>Viridiplantae</taxon>
        <taxon>Streptophyta</taxon>
        <taxon>Embryophyta</taxon>
        <taxon>Tracheophyta</taxon>
        <taxon>Spermatophyta</taxon>
        <taxon>Magnoliopsida</taxon>
        <taxon>Liliopsida</taxon>
        <taxon>Poales</taxon>
        <taxon>Poaceae</taxon>
        <taxon>PACMAD clade</taxon>
        <taxon>Panicoideae</taxon>
        <taxon>Andropogonodae</taxon>
        <taxon>Andropogoneae</taxon>
        <taxon>Sorghinae</taxon>
        <taxon>Sorghum</taxon>
    </lineage>
</organism>
<dbReference type="OMA" id="DWRDRCF"/>
<evidence type="ECO:0000256" key="1">
    <source>
        <dbReference type="PROSITE-ProRule" id="PRU00047"/>
    </source>
</evidence>
<protein>
    <submittedName>
        <fullName evidence="6">Uncharacterized protein</fullName>
    </submittedName>
</protein>
<name>A0A1B6P6Q9_SORBI</name>
<dbReference type="InterPro" id="IPR035979">
    <property type="entry name" value="RBD_domain_sf"/>
</dbReference>
<dbReference type="OrthoDB" id="667801at2759"/>
<dbReference type="InterPro" id="IPR000504">
    <property type="entry name" value="RRM_dom"/>
</dbReference>
<evidence type="ECO:0000259" key="4">
    <source>
        <dbReference type="PROSITE" id="PS50102"/>
    </source>
</evidence>
<gene>
    <name evidence="6" type="ORF">SORBI_3009G055700</name>
</gene>
<dbReference type="GO" id="GO:0016607">
    <property type="term" value="C:nuclear speck"/>
    <property type="evidence" value="ECO:0000318"/>
    <property type="project" value="GO_Central"/>
</dbReference>
<feature type="domain" description="CCHC-type" evidence="5">
    <location>
        <begin position="135"/>
        <end position="151"/>
    </location>
</feature>
<dbReference type="SUPFAM" id="SSF57756">
    <property type="entry name" value="Retrovirus zinc finger-like domains"/>
    <property type="match status" value="1"/>
</dbReference>